<keyword evidence="4" id="KW-1185">Reference proteome</keyword>
<comment type="caution">
    <text evidence="3">The sequence shown here is derived from an EMBL/GenBank/DDBJ whole genome shotgun (WGS) entry which is preliminary data.</text>
</comment>
<sequence length="465" mass="51165">MLRGLPNLEDISCHGVRWLTPGGSHPDADFMRQPDWEAGRCTVPPFAPKLRVLRLADMAKYGLESEEKDNVGVSDVRVFDTSCHTKLPNGVHQDHTLVTVPRLLSPKFLALLAIFSVLGVVSYILPLDYRHSFRLSSRPSTEHRETCPPRTWAAGEWVPKPPPTTRTNFTQPQDASEFLGLEGCASSLSPEEMHMSTDFELAGAGAVLSDVTALSLAYRVEGRVTLPSDGVAHRVVIAVLAFGVGLTYVCVLRWAGEVFIEGRVRNMSEYEWLAGPVNVFVADGFVTKTRLGLIGVNESFTCVLRIHTALKVAMQPKSRTEHEPTRSFAEPSKTTTRTVTATVTNGHPFDVGPLVPPRTCTPPWTGEHAVQCGPQLVPFLRWGAAHEREARVGRAVHAEPRLTEAAWRRKDEARVELEGRLEDRVADMQHLLGRVEVEHEGKLVEAGAAVEVERVPAPGVATWVA</sequence>
<feature type="transmembrane region" description="Helical" evidence="2">
    <location>
        <begin position="108"/>
        <end position="129"/>
    </location>
</feature>
<evidence type="ECO:0000313" key="4">
    <source>
        <dbReference type="Proteomes" id="UP000230002"/>
    </source>
</evidence>
<dbReference type="EMBL" id="AYKW01000009">
    <property type="protein sequence ID" value="PIL32938.1"/>
    <property type="molecule type" value="Genomic_DNA"/>
</dbReference>
<evidence type="ECO:0000256" key="1">
    <source>
        <dbReference type="SAM" id="MobiDB-lite"/>
    </source>
</evidence>
<organism evidence="3 4">
    <name type="scientific">Ganoderma sinense ZZ0214-1</name>
    <dbReference type="NCBI Taxonomy" id="1077348"/>
    <lineage>
        <taxon>Eukaryota</taxon>
        <taxon>Fungi</taxon>
        <taxon>Dikarya</taxon>
        <taxon>Basidiomycota</taxon>
        <taxon>Agaricomycotina</taxon>
        <taxon>Agaricomycetes</taxon>
        <taxon>Polyporales</taxon>
        <taxon>Polyporaceae</taxon>
        <taxon>Ganoderma</taxon>
    </lineage>
</organism>
<dbReference type="Proteomes" id="UP000230002">
    <property type="component" value="Unassembled WGS sequence"/>
</dbReference>
<keyword evidence="2" id="KW-0812">Transmembrane</keyword>
<accession>A0A2G8SH89</accession>
<dbReference type="InterPro" id="IPR011935">
    <property type="entry name" value="CHP02231"/>
</dbReference>
<protein>
    <submittedName>
        <fullName evidence="3">Uncharacterized protein</fullName>
    </submittedName>
</protein>
<dbReference type="AlphaFoldDB" id="A0A2G8SH89"/>
<keyword evidence="2" id="KW-0472">Membrane</keyword>
<name>A0A2G8SH89_9APHY</name>
<gene>
    <name evidence="3" type="ORF">GSI_05056</name>
</gene>
<evidence type="ECO:0000256" key="2">
    <source>
        <dbReference type="SAM" id="Phobius"/>
    </source>
</evidence>
<dbReference type="PANTHER" id="PTHR31005:SF8">
    <property type="entry name" value="DUF4139 DOMAIN-CONTAINING PROTEIN"/>
    <property type="match status" value="1"/>
</dbReference>
<evidence type="ECO:0000313" key="3">
    <source>
        <dbReference type="EMBL" id="PIL32938.1"/>
    </source>
</evidence>
<feature type="region of interest" description="Disordered" evidence="1">
    <location>
        <begin position="315"/>
        <end position="337"/>
    </location>
</feature>
<feature type="transmembrane region" description="Helical" evidence="2">
    <location>
        <begin position="232"/>
        <end position="255"/>
    </location>
</feature>
<reference evidence="3 4" key="1">
    <citation type="journal article" date="2015" name="Sci. Rep.">
        <title>Chromosome-level genome map provides insights into diverse defense mechanisms in the medicinal fungus Ganoderma sinense.</title>
        <authorList>
            <person name="Zhu Y."/>
            <person name="Xu J."/>
            <person name="Sun C."/>
            <person name="Zhou S."/>
            <person name="Xu H."/>
            <person name="Nelson D.R."/>
            <person name="Qian J."/>
            <person name="Song J."/>
            <person name="Luo H."/>
            <person name="Xiang L."/>
            <person name="Li Y."/>
            <person name="Xu Z."/>
            <person name="Ji A."/>
            <person name="Wang L."/>
            <person name="Lu S."/>
            <person name="Hayward A."/>
            <person name="Sun W."/>
            <person name="Li X."/>
            <person name="Schwartz D.C."/>
            <person name="Wang Y."/>
            <person name="Chen S."/>
        </authorList>
    </citation>
    <scope>NUCLEOTIDE SEQUENCE [LARGE SCALE GENOMIC DNA]</scope>
    <source>
        <strain evidence="3 4">ZZ0214-1</strain>
    </source>
</reference>
<dbReference type="STRING" id="1077348.A0A2G8SH89"/>
<keyword evidence="2" id="KW-1133">Transmembrane helix</keyword>
<proteinExistence type="predicted"/>
<dbReference type="PANTHER" id="PTHR31005">
    <property type="entry name" value="DUF4139 DOMAIN-CONTAINING PROTEIN"/>
    <property type="match status" value="1"/>
</dbReference>
<dbReference type="OrthoDB" id="10068793at2759"/>